<evidence type="ECO:0000313" key="2">
    <source>
        <dbReference type="EMBL" id="GMA82093.1"/>
    </source>
</evidence>
<protein>
    <recommendedName>
        <fullName evidence="4">Lipoprotein</fullName>
    </recommendedName>
</protein>
<keyword evidence="3" id="KW-1185">Reference proteome</keyword>
<dbReference type="EMBL" id="BSUY01000001">
    <property type="protein sequence ID" value="GMA82093.1"/>
    <property type="molecule type" value="Genomic_DNA"/>
</dbReference>
<gene>
    <name evidence="2" type="ORF">GCM10025855_16260</name>
</gene>
<reference evidence="3" key="1">
    <citation type="journal article" date="2019" name="Int. J. Syst. Evol. Microbiol.">
        <title>The Global Catalogue of Microorganisms (GCM) 10K type strain sequencing project: providing services to taxonomists for standard genome sequencing and annotation.</title>
        <authorList>
            <consortium name="The Broad Institute Genomics Platform"/>
            <consortium name="The Broad Institute Genome Sequencing Center for Infectious Disease"/>
            <person name="Wu L."/>
            <person name="Ma J."/>
        </authorList>
    </citation>
    <scope>NUCLEOTIDE SEQUENCE [LARGE SCALE GENOMIC DNA]</scope>
    <source>
        <strain evidence="3">NBRC 102030</strain>
    </source>
</reference>
<name>A0ABQ6J1W7_9GAMM</name>
<evidence type="ECO:0000256" key="1">
    <source>
        <dbReference type="SAM" id="SignalP"/>
    </source>
</evidence>
<evidence type="ECO:0000313" key="3">
    <source>
        <dbReference type="Proteomes" id="UP001157046"/>
    </source>
</evidence>
<proteinExistence type="predicted"/>
<feature type="signal peptide" evidence="1">
    <location>
        <begin position="1"/>
        <end position="19"/>
    </location>
</feature>
<organism evidence="2 3">
    <name type="scientific">Shewanella glacialipiscicola</name>
    <dbReference type="NCBI Taxonomy" id="614069"/>
    <lineage>
        <taxon>Bacteria</taxon>
        <taxon>Pseudomonadati</taxon>
        <taxon>Pseudomonadota</taxon>
        <taxon>Gammaproteobacteria</taxon>
        <taxon>Alteromonadales</taxon>
        <taxon>Shewanellaceae</taxon>
        <taxon>Shewanella</taxon>
    </lineage>
</organism>
<feature type="chain" id="PRO_5046968965" description="Lipoprotein" evidence="1">
    <location>
        <begin position="20"/>
        <end position="123"/>
    </location>
</feature>
<comment type="caution">
    <text evidence="2">The sequence shown here is derived from an EMBL/GenBank/DDBJ whole genome shotgun (WGS) entry which is preliminary data.</text>
</comment>
<sequence length="123" mass="13801">MIKWIYIFLLLSIGGCASYFDSLDPSAAAVRYGCSYTEPNFDKNGDFIAGAYSCPKSTPPSYLKSNGCAWVDSYYRKDGTFVSGYQRCHKLKYDQSNAGSTCHYVTGYYRKNGTYVKGYKRCG</sequence>
<evidence type="ECO:0008006" key="4">
    <source>
        <dbReference type="Google" id="ProtNLM"/>
    </source>
</evidence>
<accession>A0ABQ6J1W7</accession>
<dbReference type="PROSITE" id="PS51257">
    <property type="entry name" value="PROKAR_LIPOPROTEIN"/>
    <property type="match status" value="1"/>
</dbReference>
<dbReference type="Proteomes" id="UP001157046">
    <property type="component" value="Unassembled WGS sequence"/>
</dbReference>
<keyword evidence="1" id="KW-0732">Signal</keyword>